<proteinExistence type="predicted"/>
<name>A0ABT8YVP1_9SPIR</name>
<dbReference type="Proteomes" id="UP001175147">
    <property type="component" value="Unassembled WGS sequence"/>
</dbReference>
<sequence length="588" mass="68810">MNDNITIYMINSNYDNYFKISLNNFLYNAGVIGFIEVLNIAEINYLIDGKNLYVEKSCLTNDNLAQSYIYAICDKFKEDTFYTKIKKSEKEYEKELNVIAKQFDKKSEENSDIKGGKYRQAIKKIGLIKNYDYESELIKLSNDERKEKIKELLENFDDVSRSILDFNSVTGKITPFWGQFAFLDYANTSEYPLSFIIEKYFTYPIKNIAKNKNNETIKDFCFSCQNPIYEDYAYETLGQKSKKEDNNKKVKTKYYNTSFVKSLTQDLEGKSSHFWNHNPDVIICPICAFIYACMPIGFTNIKNDFIFINNSDSIKTLLNENKNYKNKLDLLNQDNINYFQAYIETKIQKNEKEIEGIEFIINQFDVNKKENKYVIKNIDKTTLSLLSASKNYLNIIYAINISCKLDNKTSLDIFTECIDNIFRNINQYNLIHKIFITKYPDSVKKEKIPELMYYITLIQITKNYIFKEKGGENMQIDRIKQGEEACNEGGKLRWYISQNIEAKGEELNDRIKGISFKLANAIQTCNFNLFRDVLFHTYIALGKNIPTIFMDMRESNNTFKDLGYSYLAGLNGAYRNKNENQTNDEEGE</sequence>
<feature type="domain" description="CRISPR-associated protein CXXC-CXXC" evidence="1">
    <location>
        <begin position="246"/>
        <end position="299"/>
    </location>
</feature>
<organism evidence="2 3">
    <name type="scientific">Brachyspira innocens</name>
    <dbReference type="NCBI Taxonomy" id="13264"/>
    <lineage>
        <taxon>Bacteria</taxon>
        <taxon>Pseudomonadati</taxon>
        <taxon>Spirochaetota</taxon>
        <taxon>Spirochaetia</taxon>
        <taxon>Brachyspirales</taxon>
        <taxon>Brachyspiraceae</taxon>
        <taxon>Brachyspira</taxon>
    </lineage>
</organism>
<keyword evidence="3" id="KW-1185">Reference proteome</keyword>
<accession>A0ABT8YVP1</accession>
<dbReference type="EMBL" id="JAUPBM010000003">
    <property type="protein sequence ID" value="MDO7019277.1"/>
    <property type="molecule type" value="Genomic_DNA"/>
</dbReference>
<comment type="caution">
    <text evidence="2">The sequence shown here is derived from an EMBL/GenBank/DDBJ whole genome shotgun (WGS) entry which is preliminary data.</text>
</comment>
<gene>
    <name evidence="2" type="ORF">Q5M86_00660</name>
</gene>
<dbReference type="RefSeq" id="WP_304392215.1">
    <property type="nucleotide sequence ID" value="NZ_JAUPBM010000003.1"/>
</dbReference>
<evidence type="ECO:0000259" key="1">
    <source>
        <dbReference type="Pfam" id="PF09706"/>
    </source>
</evidence>
<dbReference type="Pfam" id="PF09706">
    <property type="entry name" value="Cas_CXXC_CXXC"/>
    <property type="match status" value="1"/>
</dbReference>
<dbReference type="InterPro" id="IPR019121">
    <property type="entry name" value="CRISPR-assoc_CXXC-CXXC_dom"/>
</dbReference>
<reference evidence="2" key="1">
    <citation type="submission" date="2023-07" db="EMBL/GenBank/DDBJ databases">
        <title>Mucosal microbiota of week-old chicken and adult hens.</title>
        <authorList>
            <person name="Volf J."/>
            <person name="Karasova D."/>
            <person name="Crhanova M."/>
            <person name="Faldynova M."/>
            <person name="Prikrylova H."/>
            <person name="Zeman M."/>
            <person name="Babak V."/>
            <person name="Rajova J."/>
            <person name="Rychlik I."/>
        </authorList>
    </citation>
    <scope>NUCLEOTIDE SEQUENCE</scope>
    <source>
        <strain evidence="2">ET902</strain>
    </source>
</reference>
<evidence type="ECO:0000313" key="2">
    <source>
        <dbReference type="EMBL" id="MDO7019277.1"/>
    </source>
</evidence>
<protein>
    <submittedName>
        <fullName evidence="2">Cas8a1 family CRISPR/Cas system-associated protein</fullName>
    </submittedName>
</protein>
<evidence type="ECO:0000313" key="3">
    <source>
        <dbReference type="Proteomes" id="UP001175147"/>
    </source>
</evidence>